<organism evidence="5 6">
    <name type="scientific">Hibiscus syriacus</name>
    <name type="common">Rose of Sharon</name>
    <dbReference type="NCBI Taxonomy" id="106335"/>
    <lineage>
        <taxon>Eukaryota</taxon>
        <taxon>Viridiplantae</taxon>
        <taxon>Streptophyta</taxon>
        <taxon>Embryophyta</taxon>
        <taxon>Tracheophyta</taxon>
        <taxon>Spermatophyta</taxon>
        <taxon>Magnoliopsida</taxon>
        <taxon>eudicotyledons</taxon>
        <taxon>Gunneridae</taxon>
        <taxon>Pentapetalae</taxon>
        <taxon>rosids</taxon>
        <taxon>malvids</taxon>
        <taxon>Malvales</taxon>
        <taxon>Malvaceae</taxon>
        <taxon>Malvoideae</taxon>
        <taxon>Hibiscus</taxon>
    </lineage>
</organism>
<evidence type="ECO:0000256" key="2">
    <source>
        <dbReference type="ARBA" id="ARBA00023186"/>
    </source>
</evidence>
<accession>A0A6A3BGV2</accession>
<dbReference type="GO" id="GO:0000724">
    <property type="term" value="P:double-strand break repair via homologous recombination"/>
    <property type="evidence" value="ECO:0007669"/>
    <property type="project" value="UniProtKB-ARBA"/>
</dbReference>
<dbReference type="AlphaFoldDB" id="A0A6A3BGV2"/>
<gene>
    <name evidence="5" type="ORF">F3Y22_tig00110187pilonHSYRG00578</name>
</gene>
<proteinExistence type="inferred from homology"/>
<sequence>MVDDENEPILEKALGTKIEWCPGKCLTQKVLKKKPKKGSKNAKPITKTENCESFFNFFNPPQIPDDDGDIDDELAEELQDRMEHDYNIGSEIRDKLIPHAVSWFTGEAVQGNEYDALEGDFDSDDEDDDEDEDVGEDRDEEDEGEDNKGKKKSGSANAGQSQRSRERKQQ</sequence>
<feature type="compositionally biased region" description="Acidic residues" evidence="4">
    <location>
        <begin position="115"/>
        <end position="145"/>
    </location>
</feature>
<evidence type="ECO:0000256" key="4">
    <source>
        <dbReference type="SAM" id="MobiDB-lite"/>
    </source>
</evidence>
<dbReference type="PANTHER" id="PTHR11875">
    <property type="entry name" value="TESTIS-SPECIFIC Y-ENCODED PROTEIN"/>
    <property type="match status" value="1"/>
</dbReference>
<comment type="caution">
    <text evidence="5">The sequence shown here is derived from an EMBL/GenBank/DDBJ whole genome shotgun (WGS) entry which is preliminary data.</text>
</comment>
<name>A0A6A3BGV2_HIBSY</name>
<dbReference type="GO" id="GO:0005634">
    <property type="term" value="C:nucleus"/>
    <property type="evidence" value="ECO:0007669"/>
    <property type="project" value="InterPro"/>
</dbReference>
<dbReference type="InterPro" id="IPR002164">
    <property type="entry name" value="NAP_family"/>
</dbReference>
<reference evidence="5" key="1">
    <citation type="submission" date="2019-09" db="EMBL/GenBank/DDBJ databases">
        <title>Draft genome information of white flower Hibiscus syriacus.</title>
        <authorList>
            <person name="Kim Y.-M."/>
        </authorList>
    </citation>
    <scope>NUCLEOTIDE SEQUENCE [LARGE SCALE GENOMIC DNA]</scope>
    <source>
        <strain evidence="5">YM2019G1</strain>
    </source>
</reference>
<dbReference type="GO" id="GO:0042393">
    <property type="term" value="F:histone binding"/>
    <property type="evidence" value="ECO:0007669"/>
    <property type="project" value="UniProtKB-ARBA"/>
</dbReference>
<feature type="region of interest" description="Disordered" evidence="4">
    <location>
        <begin position="112"/>
        <end position="170"/>
    </location>
</feature>
<keyword evidence="6" id="KW-1185">Reference proteome</keyword>
<comment type="similarity">
    <text evidence="1 3">Belongs to the nucleosome assembly protein (NAP) family.</text>
</comment>
<dbReference type="SUPFAM" id="SSF143113">
    <property type="entry name" value="NAP-like"/>
    <property type="match status" value="1"/>
</dbReference>
<dbReference type="Pfam" id="PF00956">
    <property type="entry name" value="NAP"/>
    <property type="match status" value="1"/>
</dbReference>
<evidence type="ECO:0000256" key="3">
    <source>
        <dbReference type="RuleBase" id="RU003876"/>
    </source>
</evidence>
<protein>
    <submittedName>
        <fullName evidence="5">Nucleosome assembly protein 1-like 4</fullName>
    </submittedName>
</protein>
<dbReference type="Proteomes" id="UP000436088">
    <property type="component" value="Unassembled WGS sequence"/>
</dbReference>
<evidence type="ECO:0000313" key="6">
    <source>
        <dbReference type="Proteomes" id="UP000436088"/>
    </source>
</evidence>
<dbReference type="InterPro" id="IPR037231">
    <property type="entry name" value="NAP-like_sf"/>
</dbReference>
<evidence type="ECO:0000313" key="5">
    <source>
        <dbReference type="EMBL" id="KAE8715111.1"/>
    </source>
</evidence>
<evidence type="ECO:0000256" key="1">
    <source>
        <dbReference type="ARBA" id="ARBA00009947"/>
    </source>
</evidence>
<dbReference type="Gene3D" id="3.30.1120.90">
    <property type="entry name" value="Nucleosome assembly protein"/>
    <property type="match status" value="1"/>
</dbReference>
<dbReference type="GO" id="GO:0006334">
    <property type="term" value="P:nucleosome assembly"/>
    <property type="evidence" value="ECO:0007669"/>
    <property type="project" value="InterPro"/>
</dbReference>
<keyword evidence="2" id="KW-0143">Chaperone</keyword>
<dbReference type="EMBL" id="VEPZ02000867">
    <property type="protein sequence ID" value="KAE8715111.1"/>
    <property type="molecule type" value="Genomic_DNA"/>
</dbReference>